<dbReference type="AlphaFoldDB" id="A0A0D9SAC8"/>
<sequence>MRKCRIRQSTMRKSAKLPPKNYLPQQLQSRNANKPVSLGVGHTQLWTTHNIFSLYLAPLSVYCNDFSFACFVCLKLSSLKTELTINVCYQEGVAVPNHVGIYPTLSVLRVSSLFLFKQFIMMIYKN</sequence>
<reference evidence="1" key="3">
    <citation type="submission" date="2025-09" db="UniProtKB">
        <authorList>
            <consortium name="Ensembl"/>
        </authorList>
    </citation>
    <scope>IDENTIFICATION</scope>
</reference>
<dbReference type="Bgee" id="ENSCSAG00000000175">
    <property type="expression patterns" value="Expressed in Ammon's horn and 3 other cell types or tissues"/>
</dbReference>
<protein>
    <submittedName>
        <fullName evidence="1">Uncharacterized protein</fullName>
    </submittedName>
</protein>
<evidence type="ECO:0000313" key="1">
    <source>
        <dbReference type="Ensembl" id="ENSCSAP00000017817.1"/>
    </source>
</evidence>
<dbReference type="Ensembl" id="ENSCSAT00000018360.1">
    <property type="protein sequence ID" value="ENSCSAP00000017817.1"/>
    <property type="gene ID" value="ENSCSAG00000000175.1"/>
</dbReference>
<organism evidence="1 2">
    <name type="scientific">Chlorocebus sabaeus</name>
    <name type="common">Green monkey</name>
    <name type="synonym">Simia sabaea</name>
    <dbReference type="NCBI Taxonomy" id="60711"/>
    <lineage>
        <taxon>Eukaryota</taxon>
        <taxon>Metazoa</taxon>
        <taxon>Chordata</taxon>
        <taxon>Craniata</taxon>
        <taxon>Vertebrata</taxon>
        <taxon>Euteleostomi</taxon>
        <taxon>Mammalia</taxon>
        <taxon>Eutheria</taxon>
        <taxon>Euarchontoglires</taxon>
        <taxon>Primates</taxon>
        <taxon>Haplorrhini</taxon>
        <taxon>Catarrhini</taxon>
        <taxon>Cercopithecidae</taxon>
        <taxon>Cercopithecinae</taxon>
        <taxon>Chlorocebus</taxon>
    </lineage>
</organism>
<dbReference type="Proteomes" id="UP000029965">
    <property type="component" value="Chromosome 20"/>
</dbReference>
<reference evidence="1" key="2">
    <citation type="submission" date="2025-08" db="UniProtKB">
        <authorList>
            <consortium name="Ensembl"/>
        </authorList>
    </citation>
    <scope>IDENTIFICATION</scope>
</reference>
<name>A0A0D9SAC8_CHLSB</name>
<dbReference type="EMBL" id="AQIB01086283">
    <property type="status" value="NOT_ANNOTATED_CDS"/>
    <property type="molecule type" value="Genomic_DNA"/>
</dbReference>
<proteinExistence type="predicted"/>
<dbReference type="eggNOG" id="ENOG502T4FN">
    <property type="taxonomic scope" value="Eukaryota"/>
</dbReference>
<evidence type="ECO:0000313" key="2">
    <source>
        <dbReference type="Proteomes" id="UP000029965"/>
    </source>
</evidence>
<dbReference type="GeneTree" id="ENSGT00390000017971"/>
<reference evidence="1 2" key="1">
    <citation type="submission" date="2014-03" db="EMBL/GenBank/DDBJ databases">
        <authorList>
            <person name="Warren W."/>
            <person name="Wilson R.K."/>
        </authorList>
    </citation>
    <scope>NUCLEOTIDE SEQUENCE</scope>
</reference>
<keyword evidence="2" id="KW-1185">Reference proteome</keyword>
<accession>A0A0D9SAC8</accession>
<dbReference type="OMA" id="ELTINVC"/>